<dbReference type="AlphaFoldDB" id="A0A0K6GTY9"/>
<dbReference type="Gene3D" id="2.40.128.20">
    <property type="match status" value="1"/>
</dbReference>
<name>A0A0K6GTY9_9NEIS</name>
<dbReference type="PANTHER" id="PTHR10612">
    <property type="entry name" value="APOLIPOPROTEIN D"/>
    <property type="match status" value="1"/>
</dbReference>
<feature type="domain" description="Lipocalin/cytosolic fatty-acid binding" evidence="2">
    <location>
        <begin position="124"/>
        <end position="271"/>
    </location>
</feature>
<feature type="region of interest" description="Disordered" evidence="1">
    <location>
        <begin position="272"/>
        <end position="297"/>
    </location>
</feature>
<dbReference type="Pfam" id="PF08212">
    <property type="entry name" value="Lipocalin_2"/>
    <property type="match status" value="1"/>
</dbReference>
<dbReference type="STRING" id="375574.GCA_001418035_00854"/>
<accession>A0A0K6GTY9</accession>
<keyword evidence="4" id="KW-1185">Reference proteome</keyword>
<feature type="compositionally biased region" description="Low complexity" evidence="1">
    <location>
        <begin position="280"/>
        <end position="297"/>
    </location>
</feature>
<dbReference type="PRINTS" id="PR01171">
    <property type="entry name" value="BCTLIPOCALIN"/>
</dbReference>
<dbReference type="InterPro" id="IPR002446">
    <property type="entry name" value="Lipocalin_bac"/>
</dbReference>
<evidence type="ECO:0000259" key="2">
    <source>
        <dbReference type="Pfam" id="PF08212"/>
    </source>
</evidence>
<reference evidence="4" key="1">
    <citation type="submission" date="2015-08" db="EMBL/GenBank/DDBJ databases">
        <authorList>
            <person name="Varghese N."/>
        </authorList>
    </citation>
    <scope>NUCLEOTIDE SEQUENCE [LARGE SCALE GENOMIC DNA]</scope>
    <source>
        <strain evidence="4">DSM 17901</strain>
    </source>
</reference>
<dbReference type="SUPFAM" id="SSF50814">
    <property type="entry name" value="Lipocalins"/>
    <property type="match status" value="1"/>
</dbReference>
<dbReference type="InterPro" id="IPR047202">
    <property type="entry name" value="Lipocalin_Blc-like_dom"/>
</dbReference>
<dbReference type="EMBL" id="CYHA01000002">
    <property type="protein sequence ID" value="CUA82196.1"/>
    <property type="molecule type" value="Genomic_DNA"/>
</dbReference>
<dbReference type="Proteomes" id="UP000243535">
    <property type="component" value="Unassembled WGS sequence"/>
</dbReference>
<gene>
    <name evidence="3" type="ORF">Ga0061063_1061</name>
</gene>
<evidence type="ECO:0000313" key="4">
    <source>
        <dbReference type="Proteomes" id="UP000243535"/>
    </source>
</evidence>
<dbReference type="RefSeq" id="WP_207913762.1">
    <property type="nucleotide sequence ID" value="NZ_CYHA01000002.1"/>
</dbReference>
<evidence type="ECO:0000313" key="3">
    <source>
        <dbReference type="EMBL" id="CUA82196.1"/>
    </source>
</evidence>
<proteinExistence type="predicted"/>
<sequence>MKFPDLDQLNDQIRASEARIVALDERLTLETASLRSRFRLRIARQLRIVGGMAAGVTLLQLFLKSRARYRAERRHAAGPLEALVYSLAPVLTSSLGKHMTALLLAFGAPAAANAAAQLETVSHVDLERYAGEWYELARFPMRFERKCDRNVTAHYLPLPDGGLQVLNSCRRADGRREEATGYAYVADGATNAKLKVTFVPDWLHWVPFVWADYWIIDLADDYSTAVVATPKRDYLWLLSRTPEVAPEVYQRMVNAAEMKGFDVSRLIRTPQIHSRPDPAQSPAAAAAGAEVAAAQPG</sequence>
<dbReference type="CDD" id="cd19438">
    <property type="entry name" value="lipocalin_Blc-like"/>
    <property type="match status" value="1"/>
</dbReference>
<organism evidence="3 4">
    <name type="scientific">Gulbenkiania indica</name>
    <dbReference type="NCBI Taxonomy" id="375574"/>
    <lineage>
        <taxon>Bacteria</taxon>
        <taxon>Pseudomonadati</taxon>
        <taxon>Pseudomonadota</taxon>
        <taxon>Betaproteobacteria</taxon>
        <taxon>Neisseriales</taxon>
        <taxon>Chromobacteriaceae</taxon>
        <taxon>Gulbenkiania</taxon>
    </lineage>
</organism>
<dbReference type="InterPro" id="IPR000566">
    <property type="entry name" value="Lipocln_cytosolic_FA-bd_dom"/>
</dbReference>
<dbReference type="GO" id="GO:0006950">
    <property type="term" value="P:response to stress"/>
    <property type="evidence" value="ECO:0007669"/>
    <property type="project" value="UniProtKB-ARBA"/>
</dbReference>
<evidence type="ECO:0000256" key="1">
    <source>
        <dbReference type="SAM" id="MobiDB-lite"/>
    </source>
</evidence>
<protein>
    <submittedName>
        <fullName evidence="3">Bacterial lipocalin</fullName>
    </submittedName>
</protein>
<dbReference type="InterPro" id="IPR022272">
    <property type="entry name" value="Lipocalin_CS"/>
</dbReference>
<dbReference type="PROSITE" id="PS00213">
    <property type="entry name" value="LIPOCALIN"/>
    <property type="match status" value="1"/>
</dbReference>
<dbReference type="InterPro" id="IPR012674">
    <property type="entry name" value="Calycin"/>
</dbReference>
<dbReference type="PANTHER" id="PTHR10612:SF34">
    <property type="entry name" value="APOLIPOPROTEIN D"/>
    <property type="match status" value="1"/>
</dbReference>